<name>U1WNN1_ANEAE</name>
<evidence type="ECO:0000313" key="7">
    <source>
        <dbReference type="EMBL" id="ERI10209.1"/>
    </source>
</evidence>
<sequence length="138" mass="15482">MGKISFLIRCIFICIFLYSAIWKIINWEKYKSVVLSYGIVGEGRLLLTSLVVVVSEIGLVLLLIKSDFWKISSGFGSLLITVFTIILLTKYGEVLVNGCGCIGDDELHQIGFRDILKNIIMLMGFVLIVMIEKTRGQT</sequence>
<evidence type="ECO:0000256" key="5">
    <source>
        <dbReference type="SAM" id="Phobius"/>
    </source>
</evidence>
<keyword evidence="4 5" id="KW-0472">Membrane</keyword>
<evidence type="ECO:0000313" key="8">
    <source>
        <dbReference type="Proteomes" id="UP000016511"/>
    </source>
</evidence>
<proteinExistence type="predicted"/>
<feature type="transmembrane region" description="Helical" evidence="5">
    <location>
        <begin position="45"/>
        <end position="64"/>
    </location>
</feature>
<dbReference type="AlphaFoldDB" id="U1WNN1"/>
<evidence type="ECO:0000256" key="4">
    <source>
        <dbReference type="ARBA" id="ARBA00023136"/>
    </source>
</evidence>
<feature type="domain" description="Methylamine utilisation protein MauE" evidence="6">
    <location>
        <begin position="2"/>
        <end position="129"/>
    </location>
</feature>
<dbReference type="Pfam" id="PF07291">
    <property type="entry name" value="MauE"/>
    <property type="match status" value="1"/>
</dbReference>
<evidence type="ECO:0000256" key="2">
    <source>
        <dbReference type="ARBA" id="ARBA00022692"/>
    </source>
</evidence>
<feature type="transmembrane region" description="Helical" evidence="5">
    <location>
        <begin position="7"/>
        <end position="25"/>
    </location>
</feature>
<protein>
    <recommendedName>
        <fullName evidence="6">Methylamine utilisation protein MauE domain-containing protein</fullName>
    </recommendedName>
</protein>
<evidence type="ECO:0000256" key="1">
    <source>
        <dbReference type="ARBA" id="ARBA00004141"/>
    </source>
</evidence>
<feature type="transmembrane region" description="Helical" evidence="5">
    <location>
        <begin position="71"/>
        <end position="88"/>
    </location>
</feature>
<gene>
    <name evidence="7" type="ORF">HMPREF0083_01701</name>
</gene>
<dbReference type="STRING" id="649747.HMPREF0083_01701"/>
<comment type="caution">
    <text evidence="7">The sequence shown here is derived from an EMBL/GenBank/DDBJ whole genome shotgun (WGS) entry which is preliminary data.</text>
</comment>
<dbReference type="EMBL" id="AWSJ01000114">
    <property type="protein sequence ID" value="ERI10209.1"/>
    <property type="molecule type" value="Genomic_DNA"/>
</dbReference>
<keyword evidence="2 5" id="KW-0812">Transmembrane</keyword>
<dbReference type="GeneID" id="92837992"/>
<dbReference type="Proteomes" id="UP000016511">
    <property type="component" value="Unassembled WGS sequence"/>
</dbReference>
<evidence type="ECO:0000259" key="6">
    <source>
        <dbReference type="Pfam" id="PF07291"/>
    </source>
</evidence>
<dbReference type="HOGENOM" id="CLU_1851001_0_0_9"/>
<organism evidence="7 8">
    <name type="scientific">Aneurinibacillus aneurinilyticus ATCC 12856</name>
    <dbReference type="NCBI Taxonomy" id="649747"/>
    <lineage>
        <taxon>Bacteria</taxon>
        <taxon>Bacillati</taxon>
        <taxon>Bacillota</taxon>
        <taxon>Bacilli</taxon>
        <taxon>Bacillales</taxon>
        <taxon>Paenibacillaceae</taxon>
        <taxon>Aneurinibacillus group</taxon>
        <taxon>Aneurinibacillus</taxon>
    </lineage>
</organism>
<dbReference type="GO" id="GO:0016020">
    <property type="term" value="C:membrane"/>
    <property type="evidence" value="ECO:0007669"/>
    <property type="project" value="UniProtKB-SubCell"/>
</dbReference>
<comment type="subcellular location">
    <subcellularLocation>
        <location evidence="1">Membrane</location>
        <topology evidence="1">Multi-pass membrane protein</topology>
    </subcellularLocation>
</comment>
<feature type="transmembrane region" description="Helical" evidence="5">
    <location>
        <begin position="115"/>
        <end position="131"/>
    </location>
</feature>
<dbReference type="GO" id="GO:0030416">
    <property type="term" value="P:methylamine metabolic process"/>
    <property type="evidence" value="ECO:0007669"/>
    <property type="project" value="InterPro"/>
</dbReference>
<accession>U1WNN1</accession>
<evidence type="ECO:0000256" key="3">
    <source>
        <dbReference type="ARBA" id="ARBA00022989"/>
    </source>
</evidence>
<keyword evidence="3 5" id="KW-1133">Transmembrane helix</keyword>
<reference evidence="7 8" key="1">
    <citation type="submission" date="2013-08" db="EMBL/GenBank/DDBJ databases">
        <authorList>
            <person name="Weinstock G."/>
            <person name="Sodergren E."/>
            <person name="Wylie T."/>
            <person name="Fulton L."/>
            <person name="Fulton R."/>
            <person name="Fronick C."/>
            <person name="O'Laughlin M."/>
            <person name="Godfrey J."/>
            <person name="Miner T."/>
            <person name="Herter B."/>
            <person name="Appelbaum E."/>
            <person name="Cordes M."/>
            <person name="Lek S."/>
            <person name="Wollam A."/>
            <person name="Pepin K.H."/>
            <person name="Palsikar V.B."/>
            <person name="Mitreva M."/>
            <person name="Wilson R.K."/>
        </authorList>
    </citation>
    <scope>NUCLEOTIDE SEQUENCE [LARGE SCALE GENOMIC DNA]</scope>
    <source>
        <strain evidence="7 8">ATCC 12856</strain>
    </source>
</reference>
<dbReference type="InterPro" id="IPR009908">
    <property type="entry name" value="Methylamine_util_MauE"/>
</dbReference>
<dbReference type="RefSeq" id="WP_021620027.1">
    <property type="nucleotide sequence ID" value="NZ_KE952713.1"/>
</dbReference>
<keyword evidence="8" id="KW-1185">Reference proteome</keyword>